<name>A0ACB9GDI5_CICIN</name>
<evidence type="ECO:0000313" key="1">
    <source>
        <dbReference type="EMBL" id="KAI3781100.1"/>
    </source>
</evidence>
<accession>A0ACB9GDI5</accession>
<comment type="caution">
    <text evidence="1">The sequence shown here is derived from an EMBL/GenBank/DDBJ whole genome shotgun (WGS) entry which is preliminary data.</text>
</comment>
<organism evidence="1 2">
    <name type="scientific">Cichorium intybus</name>
    <name type="common">Chicory</name>
    <dbReference type="NCBI Taxonomy" id="13427"/>
    <lineage>
        <taxon>Eukaryota</taxon>
        <taxon>Viridiplantae</taxon>
        <taxon>Streptophyta</taxon>
        <taxon>Embryophyta</taxon>
        <taxon>Tracheophyta</taxon>
        <taxon>Spermatophyta</taxon>
        <taxon>Magnoliopsida</taxon>
        <taxon>eudicotyledons</taxon>
        <taxon>Gunneridae</taxon>
        <taxon>Pentapetalae</taxon>
        <taxon>asterids</taxon>
        <taxon>campanulids</taxon>
        <taxon>Asterales</taxon>
        <taxon>Asteraceae</taxon>
        <taxon>Cichorioideae</taxon>
        <taxon>Cichorieae</taxon>
        <taxon>Cichoriinae</taxon>
        <taxon>Cichorium</taxon>
    </lineage>
</organism>
<evidence type="ECO:0000313" key="2">
    <source>
        <dbReference type="Proteomes" id="UP001055811"/>
    </source>
</evidence>
<dbReference type="Proteomes" id="UP001055811">
    <property type="component" value="Linkage Group LG02"/>
</dbReference>
<protein>
    <submittedName>
        <fullName evidence="1">Uncharacterized protein</fullName>
    </submittedName>
</protein>
<reference evidence="2" key="1">
    <citation type="journal article" date="2022" name="Mol. Ecol. Resour.">
        <title>The genomes of chicory, endive, great burdock and yacon provide insights into Asteraceae palaeo-polyploidization history and plant inulin production.</title>
        <authorList>
            <person name="Fan W."/>
            <person name="Wang S."/>
            <person name="Wang H."/>
            <person name="Wang A."/>
            <person name="Jiang F."/>
            <person name="Liu H."/>
            <person name="Zhao H."/>
            <person name="Xu D."/>
            <person name="Zhang Y."/>
        </authorList>
    </citation>
    <scope>NUCLEOTIDE SEQUENCE [LARGE SCALE GENOMIC DNA]</scope>
    <source>
        <strain evidence="2">cv. Punajuju</strain>
    </source>
</reference>
<gene>
    <name evidence="1" type="ORF">L2E82_11101</name>
</gene>
<keyword evidence="2" id="KW-1185">Reference proteome</keyword>
<sequence>MNYSYGAPPTVSSGALRSLTPDFPEDVQSKVVVAYATEAPAPTYSTGYIQSSDPHFPAVGQRALLADESVLPPPPETAVRTFEHSTNQLSGNGNSGWDETSGGGSISGFVHPNYSSNGNFDDYYSGGEGPGFSGLAQRDRSTNGPSTDDTTTDSLPNARHSMTGNKFKNAYKLFNQF</sequence>
<reference evidence="1 2" key="2">
    <citation type="journal article" date="2022" name="Mol. Ecol. Resour.">
        <title>The genomes of chicory, endive, great burdock and yacon provide insights into Asteraceae paleo-polyploidization history and plant inulin production.</title>
        <authorList>
            <person name="Fan W."/>
            <person name="Wang S."/>
            <person name="Wang H."/>
            <person name="Wang A."/>
            <person name="Jiang F."/>
            <person name="Liu H."/>
            <person name="Zhao H."/>
            <person name="Xu D."/>
            <person name="Zhang Y."/>
        </authorList>
    </citation>
    <scope>NUCLEOTIDE SEQUENCE [LARGE SCALE GENOMIC DNA]</scope>
    <source>
        <strain evidence="2">cv. Punajuju</strain>
        <tissue evidence="1">Leaves</tissue>
    </source>
</reference>
<dbReference type="EMBL" id="CM042010">
    <property type="protein sequence ID" value="KAI3781100.1"/>
    <property type="molecule type" value="Genomic_DNA"/>
</dbReference>
<proteinExistence type="predicted"/>